<dbReference type="AlphaFoldDB" id="A0A8J7UZK0"/>
<evidence type="ECO:0000256" key="1">
    <source>
        <dbReference type="ARBA" id="ARBA00022679"/>
    </source>
</evidence>
<dbReference type="SUPFAM" id="SSF53335">
    <property type="entry name" value="S-adenosyl-L-methionine-dependent methyltransferases"/>
    <property type="match status" value="1"/>
</dbReference>
<name>A0A8J7UZK0_9PROT</name>
<evidence type="ECO:0000259" key="2">
    <source>
        <dbReference type="Pfam" id="PF13649"/>
    </source>
</evidence>
<dbReference type="CDD" id="cd02440">
    <property type="entry name" value="AdoMet_MTases"/>
    <property type="match status" value="1"/>
</dbReference>
<accession>A0A8J7UZK0</accession>
<keyword evidence="4" id="KW-1185">Reference proteome</keyword>
<keyword evidence="1" id="KW-0808">Transferase</keyword>
<reference evidence="3" key="1">
    <citation type="submission" date="2021-04" db="EMBL/GenBank/DDBJ databases">
        <authorList>
            <person name="Zhang D.-C."/>
        </authorList>
    </citation>
    <scope>NUCLEOTIDE SEQUENCE</scope>
    <source>
        <strain evidence="3">CGMCC 1.15697</strain>
    </source>
</reference>
<proteinExistence type="predicted"/>
<dbReference type="InterPro" id="IPR029063">
    <property type="entry name" value="SAM-dependent_MTases_sf"/>
</dbReference>
<evidence type="ECO:0000313" key="3">
    <source>
        <dbReference type="EMBL" id="MBP5855766.1"/>
    </source>
</evidence>
<feature type="domain" description="Methyltransferase" evidence="2">
    <location>
        <begin position="40"/>
        <end position="132"/>
    </location>
</feature>
<dbReference type="Pfam" id="PF13649">
    <property type="entry name" value="Methyltransf_25"/>
    <property type="match status" value="1"/>
</dbReference>
<organism evidence="3 4">
    <name type="scientific">Marivibrio halodurans</name>
    <dbReference type="NCBI Taxonomy" id="2039722"/>
    <lineage>
        <taxon>Bacteria</taxon>
        <taxon>Pseudomonadati</taxon>
        <taxon>Pseudomonadota</taxon>
        <taxon>Alphaproteobacteria</taxon>
        <taxon>Rhodospirillales</taxon>
        <taxon>Rhodospirillaceae</taxon>
        <taxon>Marivibrio</taxon>
    </lineage>
</organism>
<dbReference type="InterPro" id="IPR041698">
    <property type="entry name" value="Methyltransf_25"/>
</dbReference>
<evidence type="ECO:0000313" key="4">
    <source>
        <dbReference type="Proteomes" id="UP000672602"/>
    </source>
</evidence>
<dbReference type="Gene3D" id="3.40.50.150">
    <property type="entry name" value="Vaccinia Virus protein VP39"/>
    <property type="match status" value="1"/>
</dbReference>
<dbReference type="GO" id="GO:0008168">
    <property type="term" value="F:methyltransferase activity"/>
    <property type="evidence" value="ECO:0007669"/>
    <property type="project" value="UniProtKB-KW"/>
</dbReference>
<protein>
    <submittedName>
        <fullName evidence="3">Class I SAM-dependent methyltransferase</fullName>
    </submittedName>
</protein>
<dbReference type="Proteomes" id="UP000672602">
    <property type="component" value="Unassembled WGS sequence"/>
</dbReference>
<dbReference type="EMBL" id="JAGMWN010000001">
    <property type="protein sequence ID" value="MBP5855766.1"/>
    <property type="molecule type" value="Genomic_DNA"/>
</dbReference>
<dbReference type="PANTHER" id="PTHR43861">
    <property type="entry name" value="TRANS-ACONITATE 2-METHYLTRANSFERASE-RELATED"/>
    <property type="match status" value="1"/>
</dbReference>
<dbReference type="RefSeq" id="WP_210680339.1">
    <property type="nucleotide sequence ID" value="NZ_JAGMWN010000001.1"/>
</dbReference>
<keyword evidence="3" id="KW-0489">Methyltransferase</keyword>
<comment type="caution">
    <text evidence="3">The sequence shown here is derived from an EMBL/GenBank/DDBJ whole genome shotgun (WGS) entry which is preliminary data.</text>
</comment>
<dbReference type="GO" id="GO:0032259">
    <property type="term" value="P:methylation"/>
    <property type="evidence" value="ECO:0007669"/>
    <property type="project" value="UniProtKB-KW"/>
</dbReference>
<sequence>MHDQLYSDLSLIAAYDSLNSDRRDRDFYRARLPAAPARLLDIGCGTGDFALECARDGYSVLALDPAPGMIAHARAKDRGRTVDWIVGTMAAIAPCQEVDAATMMGHAFQCLLTDADIQALFARIAGCLSPRGSFLFETRNPAICPWEHWTPAHAGPPVTLPTGDGVQVIDDVLSVEGEVVTFTETYHWTSGKAPTRSLSRLRFADRPTITRLAEAAGLRVDAVHGNWDGADFDEATSPELIFRLRPTASYSASAGAP</sequence>
<gene>
    <name evidence="3" type="ORF">KAJ83_02005</name>
</gene>